<evidence type="ECO:0000313" key="2">
    <source>
        <dbReference type="EMBL" id="HGU64709.1"/>
    </source>
</evidence>
<comment type="caution">
    <text evidence="1">The sequence shown here is derived from an EMBL/GenBank/DDBJ whole genome shotgun (WGS) entry which is preliminary data.</text>
</comment>
<dbReference type="Gene3D" id="3.10.20.30">
    <property type="match status" value="1"/>
</dbReference>
<dbReference type="InterPro" id="IPR003749">
    <property type="entry name" value="ThiS/MoaD-like"/>
</dbReference>
<reference evidence="1" key="1">
    <citation type="journal article" date="2020" name="mSystems">
        <title>Genome- and Community-Level Interaction Insights into Carbon Utilization and Element Cycling Functions of Hydrothermarchaeota in Hydrothermal Sediment.</title>
        <authorList>
            <person name="Zhou Z."/>
            <person name="Liu Y."/>
            <person name="Xu W."/>
            <person name="Pan J."/>
            <person name="Luo Z.H."/>
            <person name="Li M."/>
        </authorList>
    </citation>
    <scope>NUCLEOTIDE SEQUENCE [LARGE SCALE GENOMIC DNA]</scope>
    <source>
        <strain evidence="2">SpSt-622</strain>
        <strain evidence="1">SpSt-642</strain>
    </source>
</reference>
<evidence type="ECO:0008006" key="3">
    <source>
        <dbReference type="Google" id="ProtNLM"/>
    </source>
</evidence>
<evidence type="ECO:0000313" key="1">
    <source>
        <dbReference type="EMBL" id="HGM58158.1"/>
    </source>
</evidence>
<protein>
    <recommendedName>
        <fullName evidence="3">Thiamine biosynthesis protein ThiS</fullName>
    </recommendedName>
</protein>
<proteinExistence type="predicted"/>
<dbReference type="SUPFAM" id="SSF54285">
    <property type="entry name" value="MoaD/ThiS"/>
    <property type="match status" value="1"/>
</dbReference>
<dbReference type="EMBL" id="DTBJ01000013">
    <property type="protein sequence ID" value="HGM58158.1"/>
    <property type="molecule type" value="Genomic_DNA"/>
</dbReference>
<dbReference type="EMBL" id="DTAN01000026">
    <property type="protein sequence ID" value="HGU64709.1"/>
    <property type="molecule type" value="Genomic_DNA"/>
</dbReference>
<sequence>MGSEKIYREIDVSEISIRDLFRKLGLTSSEYVVLKNNIVVTEDDIARDNDEITIIPVKSGGS</sequence>
<dbReference type="InterPro" id="IPR012675">
    <property type="entry name" value="Beta-grasp_dom_sf"/>
</dbReference>
<organism evidence="1">
    <name type="scientific">Staphylothermus marinus</name>
    <dbReference type="NCBI Taxonomy" id="2280"/>
    <lineage>
        <taxon>Archaea</taxon>
        <taxon>Thermoproteota</taxon>
        <taxon>Thermoprotei</taxon>
        <taxon>Desulfurococcales</taxon>
        <taxon>Desulfurococcaceae</taxon>
        <taxon>Staphylothermus</taxon>
    </lineage>
</organism>
<accession>A0A7C4D9B1</accession>
<dbReference type="Pfam" id="PF02597">
    <property type="entry name" value="ThiS"/>
    <property type="match status" value="1"/>
</dbReference>
<dbReference type="InterPro" id="IPR016155">
    <property type="entry name" value="Mopterin_synth/thiamin_S_b"/>
</dbReference>
<name>A0A7C4D9B1_STAMA</name>
<gene>
    <name evidence="2" type="ORF">ENT92_00635</name>
    <name evidence="1" type="ORF">ENU14_00995</name>
</gene>
<dbReference type="AlphaFoldDB" id="A0A7C4D9B1"/>